<dbReference type="AlphaFoldDB" id="A0A9N9HQN3"/>
<gene>
    <name evidence="2" type="ORF">AGERDE_LOCUS13496</name>
</gene>
<keyword evidence="3" id="KW-1185">Reference proteome</keyword>
<evidence type="ECO:0000313" key="2">
    <source>
        <dbReference type="EMBL" id="CAG8700783.1"/>
    </source>
</evidence>
<proteinExistence type="predicted"/>
<comment type="caution">
    <text evidence="2">The sequence shown here is derived from an EMBL/GenBank/DDBJ whole genome shotgun (WGS) entry which is preliminary data.</text>
</comment>
<feature type="compositionally biased region" description="Polar residues" evidence="1">
    <location>
        <begin position="55"/>
        <end position="94"/>
    </location>
</feature>
<organism evidence="2 3">
    <name type="scientific">Ambispora gerdemannii</name>
    <dbReference type="NCBI Taxonomy" id="144530"/>
    <lineage>
        <taxon>Eukaryota</taxon>
        <taxon>Fungi</taxon>
        <taxon>Fungi incertae sedis</taxon>
        <taxon>Mucoromycota</taxon>
        <taxon>Glomeromycotina</taxon>
        <taxon>Glomeromycetes</taxon>
        <taxon>Archaeosporales</taxon>
        <taxon>Ambisporaceae</taxon>
        <taxon>Ambispora</taxon>
    </lineage>
</organism>
<feature type="non-terminal residue" evidence="2">
    <location>
        <position position="162"/>
    </location>
</feature>
<evidence type="ECO:0000313" key="3">
    <source>
        <dbReference type="Proteomes" id="UP000789831"/>
    </source>
</evidence>
<protein>
    <submittedName>
        <fullName evidence="2">1178_t:CDS:1</fullName>
    </submittedName>
</protein>
<evidence type="ECO:0000256" key="1">
    <source>
        <dbReference type="SAM" id="MobiDB-lite"/>
    </source>
</evidence>
<feature type="non-terminal residue" evidence="2">
    <location>
        <position position="1"/>
    </location>
</feature>
<feature type="region of interest" description="Disordered" evidence="1">
    <location>
        <begin position="1"/>
        <end position="94"/>
    </location>
</feature>
<accession>A0A9N9HQN3</accession>
<reference evidence="2" key="1">
    <citation type="submission" date="2021-06" db="EMBL/GenBank/DDBJ databases">
        <authorList>
            <person name="Kallberg Y."/>
            <person name="Tangrot J."/>
            <person name="Rosling A."/>
        </authorList>
    </citation>
    <scope>NUCLEOTIDE SEQUENCE</scope>
    <source>
        <strain evidence="2">MT106</strain>
    </source>
</reference>
<dbReference type="Proteomes" id="UP000789831">
    <property type="component" value="Unassembled WGS sequence"/>
</dbReference>
<sequence>TEASEEKQEQAEKGEKEETKNQTEEPTDEGYKSSEESTTEKPQESNKTKTKEKPSNQPTNHNEPVITETPTISPNNNSTPEIPNNPSQKNKIPNQLDQLLAKIKRGEVNVREEIANSLLPIDKKKELYKLLDKLDKEKIVSSESKQPTNYLPQVLILGGMVM</sequence>
<dbReference type="EMBL" id="CAJVPL010018065">
    <property type="protein sequence ID" value="CAG8700783.1"/>
    <property type="molecule type" value="Genomic_DNA"/>
</dbReference>
<name>A0A9N9HQN3_9GLOM</name>
<feature type="compositionally biased region" description="Basic and acidic residues" evidence="1">
    <location>
        <begin position="1"/>
        <end position="54"/>
    </location>
</feature>